<sequence>MSIPFDEDEQTKLAWESGPLRGEKSSSYHYPRIRVHQGFTPTLSTTLSPRLTCPLLFLGLLGRMRVHLWSSLFVLLFVSLSYSQDSSTVPVRIPLAIRSPYYNAWVDSTASGHTWPFFWAGGTLGWQGLIRVDKQVYQWLGFSGLNPPVANLTNTQLTPTQTVISMQAGPMDINATFLSPIETADALKQSIPLSYLSLEAKSRDGVPHSVQVYCDISGEFVTPDTNAILTWSSSTTGSSSFHQIQLQINQSLVDTNNRAHDLTMVIATQSNPEVSSRIANDTECRGQFSDDGILGGTPPTTSAKMGNPYPVFSISRDLGNITQTSSPMVWAIGGFRDPAISFTTSTGKVQQRSPLFASSYSDISSVVDAFVVDFADAKARADKLDIQILDAASDISPTYSSIISFATRQAIGGTELTIGMGSDNKWNMSDVKMFMKDMGMSGRVNPVENVYAAFPFFLYINSTYAGYLLAPLLEYQDSPQYSQPYAARDIGQNYPIATGSNIPHSQGYEQSSNMLIMALAHARASGDGSLISQHYGLLKDWADYLTSFNVTPPDATTVDQERQSNTTNLAIKGIIGIKAMSEISKALNQVEDADRYANFASAFANTWLSVASSSDGQHLLASYGNSASWAQIYNSYPDRLLQTGVVDNQTYEAQTKYYQSLLSGTSSQFGLPLDSSTDITNTAWTFFTAATTTDSTVRDSLINPVWTHATKDTRPLVLQYKVDTSDPLPTNGASNPALGAVFAPLALSIPSQSIVVPPSSGASDSTSPTTHSSIVGPVVGGVVGGVVLIAFIVVGALFWRRRRRQQYAMYSDKVYLHSQPIDEPPVIIPYTDLTLSSTQLPSSDNGETQDSPLGTMARPSKAQEAGLTSAAYKPSPPASSSYSAAPSSSREPPTEVTSPTTNVSNSDVLGLRVEVENLRRVMQEIQADRIEAPPSYAD</sequence>
<organism evidence="5 6">
    <name type="scientific">Somion occarium</name>
    <dbReference type="NCBI Taxonomy" id="3059160"/>
    <lineage>
        <taxon>Eukaryota</taxon>
        <taxon>Fungi</taxon>
        <taxon>Dikarya</taxon>
        <taxon>Basidiomycota</taxon>
        <taxon>Agaricomycotina</taxon>
        <taxon>Agaricomycetes</taxon>
        <taxon>Polyporales</taxon>
        <taxon>Cerrenaceae</taxon>
        <taxon>Somion</taxon>
    </lineage>
</organism>
<evidence type="ECO:0000259" key="3">
    <source>
        <dbReference type="Pfam" id="PF16335"/>
    </source>
</evidence>
<keyword evidence="6" id="KW-1185">Reference proteome</keyword>
<dbReference type="PANTHER" id="PTHR31987:SF14">
    <property type="entry name" value="PUTATIVE (AFU_ORTHOLOGUE AFUA_6G09910)-RELATED"/>
    <property type="match status" value="1"/>
</dbReference>
<dbReference type="InterPro" id="IPR052743">
    <property type="entry name" value="Glutaminase_GtaA"/>
</dbReference>
<feature type="compositionally biased region" description="Polar residues" evidence="1">
    <location>
        <begin position="837"/>
        <end position="852"/>
    </location>
</feature>
<dbReference type="InterPro" id="IPR033433">
    <property type="entry name" value="GtaA_N"/>
</dbReference>
<proteinExistence type="predicted"/>
<evidence type="ECO:0008006" key="7">
    <source>
        <dbReference type="Google" id="ProtNLM"/>
    </source>
</evidence>
<feature type="domain" description="Glutaminase A N-terminal" evidence="4">
    <location>
        <begin position="160"/>
        <end position="389"/>
    </location>
</feature>
<dbReference type="InterPro" id="IPR008928">
    <property type="entry name" value="6-hairpin_glycosidase_sf"/>
</dbReference>
<feature type="compositionally biased region" description="Polar residues" evidence="1">
    <location>
        <begin position="895"/>
        <end position="907"/>
    </location>
</feature>
<dbReference type="Proteomes" id="UP001497453">
    <property type="component" value="Chromosome 4"/>
</dbReference>
<feature type="region of interest" description="Disordered" evidence="1">
    <location>
        <begin position="837"/>
        <end position="910"/>
    </location>
</feature>
<dbReference type="PANTHER" id="PTHR31987">
    <property type="entry name" value="GLUTAMINASE A-RELATED"/>
    <property type="match status" value="1"/>
</dbReference>
<keyword evidence="2" id="KW-1133">Transmembrane helix</keyword>
<accession>A0ABP1DJN2</accession>
<evidence type="ECO:0000256" key="1">
    <source>
        <dbReference type="SAM" id="MobiDB-lite"/>
    </source>
</evidence>
<feature type="compositionally biased region" description="Low complexity" evidence="1">
    <location>
        <begin position="869"/>
        <end position="889"/>
    </location>
</feature>
<feature type="transmembrane region" description="Helical" evidence="2">
    <location>
        <begin position="774"/>
        <end position="799"/>
    </location>
</feature>
<evidence type="ECO:0000259" key="4">
    <source>
        <dbReference type="Pfam" id="PF17168"/>
    </source>
</evidence>
<feature type="domain" description="Glutaminase A central" evidence="3">
    <location>
        <begin position="397"/>
        <end position="744"/>
    </location>
</feature>
<dbReference type="SUPFAM" id="SSF48208">
    <property type="entry name" value="Six-hairpin glycosidases"/>
    <property type="match status" value="1"/>
</dbReference>
<keyword evidence="2" id="KW-0812">Transmembrane</keyword>
<name>A0ABP1DJN2_9APHY</name>
<evidence type="ECO:0000313" key="5">
    <source>
        <dbReference type="EMBL" id="CAL1707174.1"/>
    </source>
</evidence>
<dbReference type="Pfam" id="PF17168">
    <property type="entry name" value="DUF5127"/>
    <property type="match status" value="1"/>
</dbReference>
<evidence type="ECO:0000256" key="2">
    <source>
        <dbReference type="SAM" id="Phobius"/>
    </source>
</evidence>
<protein>
    <recommendedName>
        <fullName evidence="7">DUF1793-domain-containing protein</fullName>
    </recommendedName>
</protein>
<gene>
    <name evidence="5" type="ORF">GFSPODELE1_LOCUS6237</name>
</gene>
<dbReference type="InterPro" id="IPR032514">
    <property type="entry name" value="GtaA_central"/>
</dbReference>
<reference evidence="6" key="1">
    <citation type="submission" date="2024-04" db="EMBL/GenBank/DDBJ databases">
        <authorList>
            <person name="Shaw F."/>
            <person name="Minotto A."/>
        </authorList>
    </citation>
    <scope>NUCLEOTIDE SEQUENCE [LARGE SCALE GENOMIC DNA]</scope>
</reference>
<evidence type="ECO:0000313" key="6">
    <source>
        <dbReference type="Proteomes" id="UP001497453"/>
    </source>
</evidence>
<dbReference type="Pfam" id="PF16335">
    <property type="entry name" value="GtaA_6_Hairpin"/>
    <property type="match status" value="1"/>
</dbReference>
<dbReference type="EMBL" id="OZ037947">
    <property type="protein sequence ID" value="CAL1707174.1"/>
    <property type="molecule type" value="Genomic_DNA"/>
</dbReference>
<keyword evidence="2" id="KW-0472">Membrane</keyword>